<gene>
    <name evidence="1" type="ORF">CDAR_564851</name>
</gene>
<dbReference type="EMBL" id="BPLQ01004122">
    <property type="protein sequence ID" value="GIY05725.1"/>
    <property type="molecule type" value="Genomic_DNA"/>
</dbReference>
<organism evidence="1 2">
    <name type="scientific">Caerostris darwini</name>
    <dbReference type="NCBI Taxonomy" id="1538125"/>
    <lineage>
        <taxon>Eukaryota</taxon>
        <taxon>Metazoa</taxon>
        <taxon>Ecdysozoa</taxon>
        <taxon>Arthropoda</taxon>
        <taxon>Chelicerata</taxon>
        <taxon>Arachnida</taxon>
        <taxon>Araneae</taxon>
        <taxon>Araneomorphae</taxon>
        <taxon>Entelegynae</taxon>
        <taxon>Araneoidea</taxon>
        <taxon>Araneidae</taxon>
        <taxon>Caerostris</taxon>
    </lineage>
</organism>
<keyword evidence="2" id="KW-1185">Reference proteome</keyword>
<evidence type="ECO:0000313" key="2">
    <source>
        <dbReference type="Proteomes" id="UP001054837"/>
    </source>
</evidence>
<proteinExistence type="predicted"/>
<dbReference type="Proteomes" id="UP001054837">
    <property type="component" value="Unassembled WGS sequence"/>
</dbReference>
<protein>
    <submittedName>
        <fullName evidence="1">Uncharacterized protein</fullName>
    </submittedName>
</protein>
<sequence>MLRRLHISIGLHSRDISGKSVETKVEQSGIFILTVSIPSQARLNPPFASGYRFVFAWRRVDQEEPFQNVQEI</sequence>
<accession>A0AAV4Q9F5</accession>
<name>A0AAV4Q9F5_9ARAC</name>
<dbReference type="AlphaFoldDB" id="A0AAV4Q9F5"/>
<evidence type="ECO:0000313" key="1">
    <source>
        <dbReference type="EMBL" id="GIY05725.1"/>
    </source>
</evidence>
<comment type="caution">
    <text evidence="1">The sequence shown here is derived from an EMBL/GenBank/DDBJ whole genome shotgun (WGS) entry which is preliminary data.</text>
</comment>
<reference evidence="1 2" key="1">
    <citation type="submission" date="2021-06" db="EMBL/GenBank/DDBJ databases">
        <title>Caerostris darwini draft genome.</title>
        <authorList>
            <person name="Kono N."/>
            <person name="Arakawa K."/>
        </authorList>
    </citation>
    <scope>NUCLEOTIDE SEQUENCE [LARGE SCALE GENOMIC DNA]</scope>
</reference>